<accession>A0AAE2S918</accession>
<dbReference type="AlphaFoldDB" id="A0AAE2S918"/>
<proteinExistence type="predicted"/>
<dbReference type="Proteomes" id="UP000634206">
    <property type="component" value="Unassembled WGS sequence"/>
</dbReference>
<evidence type="ECO:0000256" key="1">
    <source>
        <dbReference type="SAM" id="SignalP"/>
    </source>
</evidence>
<evidence type="ECO:0000313" key="3">
    <source>
        <dbReference type="Proteomes" id="UP000634206"/>
    </source>
</evidence>
<organism evidence="2 3">
    <name type="scientific">Oceaniferula flava</name>
    <dbReference type="NCBI Taxonomy" id="2800421"/>
    <lineage>
        <taxon>Bacteria</taxon>
        <taxon>Pseudomonadati</taxon>
        <taxon>Verrucomicrobiota</taxon>
        <taxon>Verrucomicrobiia</taxon>
        <taxon>Verrucomicrobiales</taxon>
        <taxon>Verrucomicrobiaceae</taxon>
        <taxon>Oceaniferula</taxon>
    </lineage>
</organism>
<keyword evidence="3" id="KW-1185">Reference proteome</keyword>
<sequence>MNFPKILPIICLLIFSKTSLAQGSYDIAPLNNLVDALLLKKIDEAAIDAPSLNQLFNDDADFVAIQTKCKTDWSDIMDNLSSINGGDKGRDLVLRTMQAMTANDYMSLLEKTATLYVANTINDDVMKVIVLPTGRMRAFVTDNYQNTRMSTALNTLKTKSNDANFKAAMTQILSGDAKTAMDAFRAAYTETSLGNVPTILIP</sequence>
<comment type="caution">
    <text evidence="2">The sequence shown here is derived from an EMBL/GenBank/DDBJ whole genome shotgun (WGS) entry which is preliminary data.</text>
</comment>
<gene>
    <name evidence="2" type="ORF">JIN83_00285</name>
</gene>
<protein>
    <submittedName>
        <fullName evidence="2">Uncharacterized protein</fullName>
    </submittedName>
</protein>
<keyword evidence="1" id="KW-0732">Signal</keyword>
<dbReference type="EMBL" id="JAENIG010000001">
    <property type="protein sequence ID" value="MBK1853385.1"/>
    <property type="molecule type" value="Genomic_DNA"/>
</dbReference>
<feature type="chain" id="PRO_5042258587" evidence="1">
    <location>
        <begin position="22"/>
        <end position="202"/>
    </location>
</feature>
<evidence type="ECO:0000313" key="2">
    <source>
        <dbReference type="EMBL" id="MBK1853385.1"/>
    </source>
</evidence>
<reference evidence="2" key="1">
    <citation type="submission" date="2021-01" db="EMBL/GenBank/DDBJ databases">
        <title>Modified the classification status of verrucomicrobia.</title>
        <authorList>
            <person name="Feng X."/>
        </authorList>
    </citation>
    <scope>NUCLEOTIDE SEQUENCE</scope>
    <source>
        <strain evidence="2">5K15</strain>
    </source>
</reference>
<dbReference type="RefSeq" id="WP_309487984.1">
    <property type="nucleotide sequence ID" value="NZ_JAENIG010000001.1"/>
</dbReference>
<name>A0AAE2S918_9BACT</name>
<feature type="signal peptide" evidence="1">
    <location>
        <begin position="1"/>
        <end position="21"/>
    </location>
</feature>